<proteinExistence type="predicted"/>
<dbReference type="Proteomes" id="UP000053612">
    <property type="component" value="Unassembled WGS sequence"/>
</dbReference>
<sequence>MKKLFLLPFMDILLLLVTSRANNISKTSNTDLTAEKYTEIIKNLKKELSSINDVSWNFKKSNDVTNADISKVTLIEVFPKNEKDSLSLMDTYISLGSKDKEAKSTITELQKKVAKVARTLPNDNVEIALGFKSEQKSKGVIPVAKSIKSMDAIPINSSK</sequence>
<feature type="signal peptide" evidence="1">
    <location>
        <begin position="1"/>
        <end position="21"/>
    </location>
</feature>
<dbReference type="EMBL" id="LKLS01000217">
    <property type="protein sequence ID" value="KSU14035.1"/>
    <property type="molecule type" value="Genomic_DNA"/>
</dbReference>
<evidence type="ECO:0008006" key="4">
    <source>
        <dbReference type="Google" id="ProtNLM"/>
    </source>
</evidence>
<reference evidence="3" key="1">
    <citation type="submission" date="2015-10" db="EMBL/GenBank/DDBJ databases">
        <title>Draft Genome Sequences of 11 Lactococcus lactis subspecies cremoris strains.</title>
        <authorList>
            <person name="Wels M."/>
            <person name="Backus L."/>
            <person name="Boekhorst J."/>
            <person name="Dijkstra A."/>
            <person name="Beerthuizen M."/>
            <person name="Kelly W."/>
            <person name="Siezen R."/>
            <person name="Bachmann H."/>
            <person name="Van Hijum S."/>
        </authorList>
    </citation>
    <scope>NUCLEOTIDE SEQUENCE [LARGE SCALE GENOMIC DNA]</scope>
    <source>
        <strain evidence="3">LMG9449</strain>
    </source>
</reference>
<evidence type="ECO:0000313" key="2">
    <source>
        <dbReference type="EMBL" id="KSU14035.1"/>
    </source>
</evidence>
<evidence type="ECO:0000256" key="1">
    <source>
        <dbReference type="SAM" id="SignalP"/>
    </source>
</evidence>
<dbReference type="PATRIC" id="fig|1360.109.peg.2210"/>
<protein>
    <recommendedName>
        <fullName evidence="4">Secreted protein</fullName>
    </recommendedName>
</protein>
<name>A0A0V8DL04_LACLL</name>
<comment type="caution">
    <text evidence="2">The sequence shown here is derived from an EMBL/GenBank/DDBJ whole genome shotgun (WGS) entry which is preliminary data.</text>
</comment>
<accession>A0A0V8DL04</accession>
<dbReference type="AlphaFoldDB" id="A0A0V8DL04"/>
<gene>
    <name evidence="2" type="ORF">LMG9449_2682</name>
</gene>
<evidence type="ECO:0000313" key="3">
    <source>
        <dbReference type="Proteomes" id="UP000053612"/>
    </source>
</evidence>
<feature type="chain" id="PRO_5039448496" description="Secreted protein" evidence="1">
    <location>
        <begin position="22"/>
        <end position="159"/>
    </location>
</feature>
<keyword evidence="1" id="KW-0732">Signal</keyword>
<organism evidence="2 3">
    <name type="scientific">Lactococcus lactis subsp. lactis</name>
    <name type="common">Streptococcus lactis</name>
    <dbReference type="NCBI Taxonomy" id="1360"/>
    <lineage>
        <taxon>Bacteria</taxon>
        <taxon>Bacillati</taxon>
        <taxon>Bacillota</taxon>
        <taxon>Bacilli</taxon>
        <taxon>Lactobacillales</taxon>
        <taxon>Streptococcaceae</taxon>
        <taxon>Lactococcus</taxon>
    </lineage>
</organism>